<keyword evidence="1" id="KW-0472">Membrane</keyword>
<keyword evidence="1" id="KW-1133">Transmembrane helix</keyword>
<evidence type="ECO:0000313" key="3">
    <source>
        <dbReference type="Proteomes" id="UP000502498"/>
    </source>
</evidence>
<feature type="transmembrane region" description="Helical" evidence="1">
    <location>
        <begin position="6"/>
        <end position="28"/>
    </location>
</feature>
<reference evidence="2 3" key="1">
    <citation type="submission" date="2020-05" db="EMBL/GenBank/DDBJ databases">
        <title>Strain PA2F3 complete genome.</title>
        <authorList>
            <person name="Kim Y.-S."/>
            <person name="Kim S.-J."/>
            <person name="Jung H.-k."/>
            <person name="Kim S.-E."/>
            <person name="Kim K.-H."/>
        </authorList>
    </citation>
    <scope>NUCLEOTIDE SEQUENCE [LARGE SCALE GENOMIC DNA]</scope>
    <source>
        <strain evidence="2 3">PA2F3</strain>
    </source>
</reference>
<name>A0A7D4UIT7_9MICO</name>
<keyword evidence="1" id="KW-0812">Transmembrane</keyword>
<protein>
    <submittedName>
        <fullName evidence="2">Uncharacterized protein</fullName>
    </submittedName>
</protein>
<dbReference type="Proteomes" id="UP000502498">
    <property type="component" value="Chromosome"/>
</dbReference>
<proteinExistence type="predicted"/>
<dbReference type="EMBL" id="CP054038">
    <property type="protein sequence ID" value="QKJ20248.1"/>
    <property type="molecule type" value="Genomic_DNA"/>
</dbReference>
<evidence type="ECO:0000256" key="1">
    <source>
        <dbReference type="SAM" id="Phobius"/>
    </source>
</evidence>
<organism evidence="2 3">
    <name type="scientific">Microbacterium hominis</name>
    <dbReference type="NCBI Taxonomy" id="162426"/>
    <lineage>
        <taxon>Bacteria</taxon>
        <taxon>Bacillati</taxon>
        <taxon>Actinomycetota</taxon>
        <taxon>Actinomycetes</taxon>
        <taxon>Micrococcales</taxon>
        <taxon>Microbacteriaceae</taxon>
        <taxon>Microbacterium</taxon>
    </lineage>
</organism>
<accession>A0A7D4UIT7</accession>
<gene>
    <name evidence="2" type="ORF">HQM25_13360</name>
</gene>
<dbReference type="RefSeq" id="WP_172990683.1">
    <property type="nucleotide sequence ID" value="NZ_CP054038.1"/>
</dbReference>
<dbReference type="AlphaFoldDB" id="A0A7D4UIT7"/>
<evidence type="ECO:0000313" key="2">
    <source>
        <dbReference type="EMBL" id="QKJ20248.1"/>
    </source>
</evidence>
<sequence length="190" mass="20822">MPVYWSSTWSVLGVLGTLAAIVVAVVIYRRQFPRQRVDHALEITPVLTRASDSLKDAVRISFRDHQLADPYLLRLELHSRSRADIASAQFDGARPLRFELGRSAIPLSQADDDSPIAVELVDSALEVKPDLIRKGARANVIVLTDGKPEMTVDNPLINIDVSRAAGGRPSHVAARAFWWTLGIVASHPSA</sequence>